<feature type="transmembrane region" description="Helical" evidence="2">
    <location>
        <begin position="19"/>
        <end position="39"/>
    </location>
</feature>
<dbReference type="AlphaFoldDB" id="A0AAU8GXU5"/>
<dbReference type="EMBL" id="CP144373">
    <property type="protein sequence ID" value="XCH46118.1"/>
    <property type="molecule type" value="Genomic_DNA"/>
</dbReference>
<protein>
    <recommendedName>
        <fullName evidence="4">Tetratricopeptide repeat protein</fullName>
    </recommendedName>
</protein>
<evidence type="ECO:0000256" key="2">
    <source>
        <dbReference type="SAM" id="Phobius"/>
    </source>
</evidence>
<gene>
    <name evidence="3" type="ORF">V4D30_07180</name>
</gene>
<evidence type="ECO:0000313" key="3">
    <source>
        <dbReference type="EMBL" id="XCH46118.1"/>
    </source>
</evidence>
<dbReference type="InterPro" id="IPR038180">
    <property type="entry name" value="FlgT_N_sf"/>
</dbReference>
<keyword evidence="1" id="KW-0175">Coiled coil</keyword>
<sequence length="675" mass="77925">MNLNDWIGRIKKPVFIETILWFCMMLCIFLGFGFTVAFASEPVVITADGEYVMGNGETMEVAEERAKKAAIQKAAEQAGAYVKSYTKVKNLALESDVIEVIANHSMKVEVIEKKKSVLGDVDAIRFYVKIKATMTQEEIEANLKKVREDQSIVEAYNRLKAEFEKQDKEMAKLKRQLEFATAGDKQKIAKLISEEEKKYKANLWLERAQEVWDTDEKLKAYEKALEFNPDLPQAYLGIAKAMIDKHIGEPSSDKEREDKLDALRDAVESINRAIALDENYADAYALRADTLHKIKWMENQDENKKDYDERILKDISRALALNASNKGDLYYLRASIYLEELHDAELEQAKTDQYNYEVIEDYLNKALKEIDMAVSLCKEEDLACLAENYRKKASAYSVARAYYIRRGNKKREKVFEDLRNKFIAKAEEVEKREEAKLDETISKEEALFSQYVKSEYGKIEYYLFGGGWEERVAGVSFKEMRQKSEDEREKKGKELISKLEKKISSGTASAEEYLFMSYRVEPPLKEEYFKKGISLLEKRNPQGIDLLLLVYLYLSHGGNYDVQLSYLSKAKKIVDKNLSQAQKALSINEVISLSSEMEKAKSDTDRADVTKKLAKLNKEQAEAFYWFAFAAQISNQKAEIYERLDLPQKAREEYLYLCNTFKDDRACKNAERLKK</sequence>
<dbReference type="KEGG" id="taut:V4D30_07180"/>
<dbReference type="RefSeq" id="WP_353683657.1">
    <property type="nucleotide sequence ID" value="NZ_CP144373.1"/>
</dbReference>
<feature type="coiled-coil region" evidence="1">
    <location>
        <begin position="156"/>
        <end position="183"/>
    </location>
</feature>
<dbReference type="SUPFAM" id="SSF48439">
    <property type="entry name" value="Protein prenylyltransferase"/>
    <property type="match status" value="1"/>
</dbReference>
<name>A0AAU8GXU5_9BACT</name>
<dbReference type="Gene3D" id="1.25.40.10">
    <property type="entry name" value="Tetratricopeptide repeat domain"/>
    <property type="match status" value="1"/>
</dbReference>
<accession>A0AAU8GXU5</accession>
<reference evidence="3" key="1">
    <citation type="submission" date="2024-01" db="EMBL/GenBank/DDBJ databases">
        <title>The first autotrophic representatives of the genus Thermodesulfovibrio.</title>
        <authorList>
            <person name="Maltseva A.I."/>
            <person name="Elcheninov A.G."/>
            <person name="Kublanov I.V."/>
            <person name="Lebedinsky A.V."/>
            <person name="Frolov E.N."/>
        </authorList>
    </citation>
    <scope>NUCLEOTIDE SEQUENCE</scope>
    <source>
        <strain evidence="3">3907-1M</strain>
    </source>
</reference>
<dbReference type="Gene3D" id="3.30.1660.40">
    <property type="entry name" value="FlgT, N-terminal domain"/>
    <property type="match status" value="1"/>
</dbReference>
<dbReference type="InterPro" id="IPR011990">
    <property type="entry name" value="TPR-like_helical_dom_sf"/>
</dbReference>
<evidence type="ECO:0000256" key="1">
    <source>
        <dbReference type="SAM" id="Coils"/>
    </source>
</evidence>
<evidence type="ECO:0008006" key="4">
    <source>
        <dbReference type="Google" id="ProtNLM"/>
    </source>
</evidence>
<organism evidence="3">
    <name type="scientific">Thermodesulfovibrio autotrophicus</name>
    <dbReference type="NCBI Taxonomy" id="3118333"/>
    <lineage>
        <taxon>Bacteria</taxon>
        <taxon>Pseudomonadati</taxon>
        <taxon>Nitrospirota</taxon>
        <taxon>Thermodesulfovibrionia</taxon>
        <taxon>Thermodesulfovibrionales</taxon>
        <taxon>Thermodesulfovibrionaceae</taxon>
        <taxon>Thermodesulfovibrio</taxon>
    </lineage>
</organism>
<keyword evidence="2" id="KW-1133">Transmembrane helix</keyword>
<keyword evidence="2" id="KW-0472">Membrane</keyword>
<keyword evidence="2" id="KW-0812">Transmembrane</keyword>
<proteinExistence type="predicted"/>